<dbReference type="GeneID" id="43670270"/>
<dbReference type="AlphaFoldDB" id="A0A5N7CUU3"/>
<dbReference type="OrthoDB" id="5326346at2759"/>
<evidence type="ECO:0000313" key="3">
    <source>
        <dbReference type="Proteomes" id="UP000325579"/>
    </source>
</evidence>
<proteinExistence type="predicted"/>
<dbReference type="Proteomes" id="UP000325579">
    <property type="component" value="Unassembled WGS sequence"/>
</dbReference>
<keyword evidence="3" id="KW-1185">Reference proteome</keyword>
<feature type="compositionally biased region" description="Basic and acidic residues" evidence="1">
    <location>
        <begin position="49"/>
        <end position="58"/>
    </location>
</feature>
<reference evidence="2 3" key="1">
    <citation type="submission" date="2019-04" db="EMBL/GenBank/DDBJ databases">
        <authorList>
            <consortium name="DOE Joint Genome Institute"/>
            <person name="Mondo S."/>
            <person name="Kjaerbolling I."/>
            <person name="Vesth T."/>
            <person name="Frisvad J.C."/>
            <person name="Nybo J.L."/>
            <person name="Theobald S."/>
            <person name="Kildgaard S."/>
            <person name="Isbrandt T."/>
            <person name="Kuo A."/>
            <person name="Sato A."/>
            <person name="Lyhne E.K."/>
            <person name="Kogle M.E."/>
            <person name="Wiebenga A."/>
            <person name="Kun R.S."/>
            <person name="Lubbers R.J."/>
            <person name="Makela M.R."/>
            <person name="Barry K."/>
            <person name="Chovatia M."/>
            <person name="Clum A."/>
            <person name="Daum C."/>
            <person name="Haridas S."/>
            <person name="He G."/>
            <person name="LaButti K."/>
            <person name="Lipzen A."/>
            <person name="Riley R."/>
            <person name="Salamov A."/>
            <person name="Simmons B.A."/>
            <person name="Magnuson J.K."/>
            <person name="Henrissat B."/>
            <person name="Mortensen U.H."/>
            <person name="Larsen T.O."/>
            <person name="Devries R.P."/>
            <person name="Grigoriev I.V."/>
            <person name="Machida M."/>
            <person name="Baker S.E."/>
            <person name="Andersen M.R."/>
            <person name="Cantor M.N."/>
            <person name="Hua S.X."/>
        </authorList>
    </citation>
    <scope>NUCLEOTIDE SEQUENCE [LARGE SCALE GENOMIC DNA]</scope>
    <source>
        <strain evidence="2 3">CBS 119388</strain>
    </source>
</reference>
<accession>A0A5N7CUU3</accession>
<feature type="region of interest" description="Disordered" evidence="1">
    <location>
        <begin position="29"/>
        <end position="58"/>
    </location>
</feature>
<evidence type="ECO:0000256" key="1">
    <source>
        <dbReference type="SAM" id="MobiDB-lite"/>
    </source>
</evidence>
<organism evidence="2 3">
    <name type="scientific">Aspergillus pseudonomiae</name>
    <dbReference type="NCBI Taxonomy" id="1506151"/>
    <lineage>
        <taxon>Eukaryota</taxon>
        <taxon>Fungi</taxon>
        <taxon>Dikarya</taxon>
        <taxon>Ascomycota</taxon>
        <taxon>Pezizomycotina</taxon>
        <taxon>Eurotiomycetes</taxon>
        <taxon>Eurotiomycetidae</taxon>
        <taxon>Eurotiales</taxon>
        <taxon>Aspergillaceae</taxon>
        <taxon>Aspergillus</taxon>
        <taxon>Aspergillus subgen. Circumdati</taxon>
    </lineage>
</organism>
<dbReference type="RefSeq" id="XP_031935295.1">
    <property type="nucleotide sequence ID" value="XM_032085579.1"/>
</dbReference>
<evidence type="ECO:0000313" key="2">
    <source>
        <dbReference type="EMBL" id="KAE8397976.1"/>
    </source>
</evidence>
<name>A0A5N7CUU3_9EURO</name>
<gene>
    <name evidence="2" type="ORF">BDV37DRAFT_276498</name>
</gene>
<sequence length="239" mass="27545">MSWETYILDPDGEVNILLEYPDYHFAPWNNHEEPPAEESPAEELPVEEPPAKKPPAEGHLAKDPIIFEEQLEEWRLELLAKVTILADYYQCQALVQYFADRWIESLRVNLSIIYSRDSILWSSNRIINLGLPILEQLRDSFISESRGCCFEYSSIILGALTKQMHSSALLSPQSRPPFINLNYNELVETVHAFKSPKWPAHWRACEASSFSSLINMQESIPLQVKQTQKDTSKIRHNCS</sequence>
<protein>
    <submittedName>
        <fullName evidence="2">Uncharacterized protein</fullName>
    </submittedName>
</protein>
<feature type="compositionally biased region" description="Acidic residues" evidence="1">
    <location>
        <begin position="35"/>
        <end position="46"/>
    </location>
</feature>
<dbReference type="EMBL" id="ML736871">
    <property type="protein sequence ID" value="KAE8397976.1"/>
    <property type="molecule type" value="Genomic_DNA"/>
</dbReference>